<dbReference type="PANTHER" id="PTHR46580">
    <property type="entry name" value="SENSOR KINASE-RELATED"/>
    <property type="match status" value="1"/>
</dbReference>
<dbReference type="Pfam" id="PF03534">
    <property type="entry name" value="SpvB"/>
    <property type="match status" value="1"/>
</dbReference>
<reference evidence="5" key="1">
    <citation type="journal article" date="2014" name="Int. J. Syst. Evol. Microbiol.">
        <title>Complete genome of a new Firmicutes species belonging to the dominant human colonic microbiota ('Ruminococcus bicirculans') reveals two chromosomes and a selective capacity to utilize plant glucans.</title>
        <authorList>
            <consortium name="NISC Comparative Sequencing Program"/>
            <person name="Wegmann U."/>
            <person name="Louis P."/>
            <person name="Goesmann A."/>
            <person name="Henrissat B."/>
            <person name="Duncan S.H."/>
            <person name="Flint H.J."/>
        </authorList>
    </citation>
    <scope>NUCLEOTIDE SEQUENCE</scope>
    <source>
        <strain evidence="5">CECT 7703</strain>
    </source>
</reference>
<dbReference type="Gene3D" id="2.130.10.130">
    <property type="entry name" value="Integrin alpha, N-terminal"/>
    <property type="match status" value="2"/>
</dbReference>
<dbReference type="InterPro" id="IPR028994">
    <property type="entry name" value="Integrin_alpha_N"/>
</dbReference>
<dbReference type="InterPro" id="IPR022045">
    <property type="entry name" value="TcdB_toxin_mid/N"/>
</dbReference>
<gene>
    <name evidence="5" type="ORF">QWZ03_13260</name>
</gene>
<evidence type="ECO:0000313" key="6">
    <source>
        <dbReference type="Proteomes" id="UP001180081"/>
    </source>
</evidence>
<dbReference type="SUPFAM" id="SSF69318">
    <property type="entry name" value="Integrin alpha N-terminal domain"/>
    <property type="match status" value="1"/>
</dbReference>
<feature type="non-terminal residue" evidence="5">
    <location>
        <position position="1181"/>
    </location>
</feature>
<proteinExistence type="predicted"/>
<comment type="caution">
    <text evidence="5">The sequence shown here is derived from an EMBL/GenBank/DDBJ whole genome shotgun (WGS) entry which is preliminary data.</text>
</comment>
<comment type="subcellular location">
    <subcellularLocation>
        <location evidence="1">Secreted</location>
    </subcellularLocation>
</comment>
<dbReference type="EMBL" id="JAUFPU010000015">
    <property type="protein sequence ID" value="MDN3577736.1"/>
    <property type="molecule type" value="Genomic_DNA"/>
</dbReference>
<keyword evidence="3" id="KW-0843">Virulence</keyword>
<sequence length="1181" mass="127312">MTTTTAVGTSSTPGPVITVVSRGGALELSDNIAASVGDAVAGLVALPDAGSLPGELGVSNGAATYSLPIAVPPGTAGMVPSISLAYNSNGGNGIAGMGWTLNGLSKIQRCGKTILQDGRTDTVRFTQADRLCLDGQRLVLVNLPLSDTNYWADNAEYRTEMESFTRIKRTGGGFTLETKSGHTQYYGDSDNSRLKSTVDTDNNLVHGWALRRNQDRDGNAIDYDYLDNTGSGAGKTGEHQPASIRWGANTAANQAHYGKIEFDYGTADRPDAEVAYLMGSRIDRRKRLEKIRTYTDTDANGNNGTAVLSYSLGYESSPTSGRSMLQSVTACEGGVGGKCLPKTTFEWAKPDPAAKQEFVSLGKSQGPNLEMTGASVDLPRGERLVRYVSGDFNGDGKVDLVHKHADAQGQQPFYLSTGSGFEQHDVFSALSIGLSDIPAAERKITNVGDFNGDGQTDLLIRRVATERTEIGDVANSGSWKVCLSNMRNGGGFACKPANFPVGQSAAYRAVVDFNSDGRDDIHLAIGNEQSSPGEAIVSGAQHVCFATDMGFNCTKLDDVTRYWKLAPDLYHTSRVSHANADVDGDGRAETLHLAKCMYKEDETPHGYMDCGDNSAIWAESHLENGSVRLRMGGEWFRFTDNQSQIVNAMDGGSLTADINGDGYSDIMVGVRHGNLVPNGTPPGTPIPPITYDTFGCYSKGNGGGHCIKLAPEWSLGLDNVTANPGIYTLGDIDGDGRVDVWRYSFVETVPQSSHAISKGMVLCHMSTDMASSRCTPWTWNYTLTINPNAGRGAADIYYERSFQGADFTGDGRPDMVLYHPNGVWEIFTAATQAKPSQALDKLVSVTNGVGTIDSVEYAQTHDGRVYQRDPSALDSSLDNAVAYPLKRVPGSGNYVVQLHRRSNGIATDKVTTYRYAGAAQHQQGRGEQGYRVVEATVQATGTRMLTVSRQDAVTWQINGQTERARVIAANGTVLNDTVADTKVHANLFPNGAQTWFVHSSRQLTEKRDLDGSPIRTELECTDYGLTPGVTTWGNVKRAIKLTAASKTAVDIACAQADSTSGVWKTKTDSSYKAATANDAPWLQSLVETVTVNQTSPTATAQPRKVQYDYHANGLLKSETLEPDDTTYKLVTTFDRRSNKYGLVELKQQSWRNPATGLNETRTVEDIIYDAKGRYPQTVKNA</sequence>
<keyword evidence="6" id="KW-1185">Reference proteome</keyword>
<keyword evidence="2" id="KW-0964">Secreted</keyword>
<feature type="domain" description="Insecticide toxin TcdB middle/N-terminal" evidence="4">
    <location>
        <begin position="802"/>
        <end position="938"/>
    </location>
</feature>
<protein>
    <submittedName>
        <fullName evidence="5">SpvB/TcaC N-terminal domain-containing protein</fullName>
    </submittedName>
</protein>
<organism evidence="5 6">
    <name type="scientific">Chitinimonas viridis</name>
    <dbReference type="NCBI Taxonomy" id="664880"/>
    <lineage>
        <taxon>Bacteria</taxon>
        <taxon>Pseudomonadati</taxon>
        <taxon>Pseudomonadota</taxon>
        <taxon>Betaproteobacteria</taxon>
        <taxon>Neisseriales</taxon>
        <taxon>Chitinibacteraceae</taxon>
        <taxon>Chitinimonas</taxon>
    </lineage>
</organism>
<dbReference type="PANTHER" id="PTHR46580:SF2">
    <property type="entry name" value="MAM DOMAIN-CONTAINING PROTEIN"/>
    <property type="match status" value="1"/>
</dbReference>
<dbReference type="InterPro" id="IPR003284">
    <property type="entry name" value="Sal_SpvB"/>
</dbReference>
<evidence type="ECO:0000313" key="5">
    <source>
        <dbReference type="EMBL" id="MDN3577736.1"/>
    </source>
</evidence>
<dbReference type="Proteomes" id="UP001180081">
    <property type="component" value="Unassembled WGS sequence"/>
</dbReference>
<evidence type="ECO:0000259" key="4">
    <source>
        <dbReference type="Pfam" id="PF12256"/>
    </source>
</evidence>
<reference evidence="5" key="2">
    <citation type="submission" date="2023-06" db="EMBL/GenBank/DDBJ databases">
        <authorList>
            <person name="Lucena T."/>
            <person name="Sun Q."/>
        </authorList>
    </citation>
    <scope>NUCLEOTIDE SEQUENCE</scope>
    <source>
        <strain evidence="5">CECT 7703</strain>
    </source>
</reference>
<evidence type="ECO:0000256" key="2">
    <source>
        <dbReference type="ARBA" id="ARBA00022525"/>
    </source>
</evidence>
<accession>A0ABT8B7Z7</accession>
<evidence type="ECO:0000256" key="3">
    <source>
        <dbReference type="ARBA" id="ARBA00023026"/>
    </source>
</evidence>
<dbReference type="RefSeq" id="WP_290333155.1">
    <property type="nucleotide sequence ID" value="NZ_JAUFPU010000015.1"/>
</dbReference>
<evidence type="ECO:0000256" key="1">
    <source>
        <dbReference type="ARBA" id="ARBA00004613"/>
    </source>
</evidence>
<dbReference type="Pfam" id="PF12256">
    <property type="entry name" value="TcdB_toxin_midN"/>
    <property type="match status" value="1"/>
</dbReference>
<name>A0ABT8B7Z7_9NEIS</name>